<dbReference type="OrthoDB" id="5819582at2759"/>
<name>A0A0C3CC79_OIDMZ</name>
<feature type="transmembrane region" description="Helical" evidence="1">
    <location>
        <begin position="384"/>
        <end position="403"/>
    </location>
</feature>
<evidence type="ECO:0000313" key="3">
    <source>
        <dbReference type="EMBL" id="KIM96533.1"/>
    </source>
</evidence>
<keyword evidence="1" id="KW-0812">Transmembrane</keyword>
<keyword evidence="1" id="KW-0472">Membrane</keyword>
<dbReference type="PANTHER" id="PTHR23028:SF125">
    <property type="entry name" value="ACYLTRANSFERASE"/>
    <property type="match status" value="1"/>
</dbReference>
<dbReference type="Proteomes" id="UP000054321">
    <property type="component" value="Unassembled WGS sequence"/>
</dbReference>
<feature type="transmembrane region" description="Helical" evidence="1">
    <location>
        <begin position="159"/>
        <end position="179"/>
    </location>
</feature>
<feature type="transmembrane region" description="Helical" evidence="1">
    <location>
        <begin position="353"/>
        <end position="372"/>
    </location>
</feature>
<feature type="transmembrane region" description="Helical" evidence="1">
    <location>
        <begin position="262"/>
        <end position="286"/>
    </location>
</feature>
<dbReference type="EMBL" id="KN832884">
    <property type="protein sequence ID" value="KIM96533.1"/>
    <property type="molecule type" value="Genomic_DNA"/>
</dbReference>
<feature type="domain" description="Acyltransferase 3" evidence="2">
    <location>
        <begin position="56"/>
        <end position="413"/>
    </location>
</feature>
<dbReference type="AlphaFoldDB" id="A0A0C3CC79"/>
<dbReference type="STRING" id="913774.A0A0C3CC79"/>
<reference evidence="3 4" key="1">
    <citation type="submission" date="2014-04" db="EMBL/GenBank/DDBJ databases">
        <authorList>
            <consortium name="DOE Joint Genome Institute"/>
            <person name="Kuo A."/>
            <person name="Martino E."/>
            <person name="Perotto S."/>
            <person name="Kohler A."/>
            <person name="Nagy L.G."/>
            <person name="Floudas D."/>
            <person name="Copeland A."/>
            <person name="Barry K.W."/>
            <person name="Cichocki N."/>
            <person name="Veneault-Fourrey C."/>
            <person name="LaButti K."/>
            <person name="Lindquist E.A."/>
            <person name="Lipzen A."/>
            <person name="Lundell T."/>
            <person name="Morin E."/>
            <person name="Murat C."/>
            <person name="Sun H."/>
            <person name="Tunlid A."/>
            <person name="Henrissat B."/>
            <person name="Grigoriev I.V."/>
            <person name="Hibbett D.S."/>
            <person name="Martin F."/>
            <person name="Nordberg H.P."/>
            <person name="Cantor M.N."/>
            <person name="Hua S.X."/>
        </authorList>
    </citation>
    <scope>NUCLEOTIDE SEQUENCE [LARGE SCALE GENOMIC DNA]</scope>
    <source>
        <strain evidence="3 4">Zn</strain>
    </source>
</reference>
<dbReference type="GO" id="GO:0016747">
    <property type="term" value="F:acyltransferase activity, transferring groups other than amino-acyl groups"/>
    <property type="evidence" value="ECO:0007669"/>
    <property type="project" value="InterPro"/>
</dbReference>
<dbReference type="PANTHER" id="PTHR23028">
    <property type="entry name" value="ACETYLTRANSFERASE"/>
    <property type="match status" value="1"/>
</dbReference>
<organism evidence="3 4">
    <name type="scientific">Oidiodendron maius (strain Zn)</name>
    <dbReference type="NCBI Taxonomy" id="913774"/>
    <lineage>
        <taxon>Eukaryota</taxon>
        <taxon>Fungi</taxon>
        <taxon>Dikarya</taxon>
        <taxon>Ascomycota</taxon>
        <taxon>Pezizomycotina</taxon>
        <taxon>Leotiomycetes</taxon>
        <taxon>Leotiomycetes incertae sedis</taxon>
        <taxon>Myxotrichaceae</taxon>
        <taxon>Oidiodendron</taxon>
    </lineage>
</organism>
<accession>A0A0C3CC79</accession>
<dbReference type="InterPro" id="IPR002656">
    <property type="entry name" value="Acyl_transf_3_dom"/>
</dbReference>
<dbReference type="InParanoid" id="A0A0C3CC79"/>
<keyword evidence="1" id="KW-1133">Transmembrane helix</keyword>
<feature type="transmembrane region" description="Helical" evidence="1">
    <location>
        <begin position="307"/>
        <end position="324"/>
    </location>
</feature>
<protein>
    <recommendedName>
        <fullName evidence="2">Acyltransferase 3 domain-containing protein</fullName>
    </recommendedName>
</protein>
<dbReference type="InterPro" id="IPR050879">
    <property type="entry name" value="Acyltransferase_3"/>
</dbReference>
<dbReference type="HOGENOM" id="CLU_005679_13_3_1"/>
<evidence type="ECO:0000259" key="2">
    <source>
        <dbReference type="Pfam" id="PF01757"/>
    </source>
</evidence>
<sequence length="485" mass="56433">MTFKPSNGSVGNGGIWEEKEPDSIRSVAARIGKQTLDVLRPAILTRRPRKQLRPTAYLDGLRGFAAFMVYWQHHQVWSRVGLAATDGNILENAFGYEDKFYFACLPGVRTFFTGGHFAVAVFFVISGYVLSVKPLSLIQAGEFVKLEDSVSSALFRRWLRLYIPSVATTLLYMATWHLFGVTTAYPPHQATLWDELWNYYYEFKNFSFVYKTTGDPWFTYNFHLWSIPVEFRGSIVMYTTQIALARCTRNARLWLEFGLVVYFLYIVDGWSYAMFITGMLVCDLELLAAKKNLPEFFYKLEPYKKTLAYTFFFISVIFSGVPSSNPDPDVLRRSPGWYYLSFLKPEAVRDYKWFFLFWAATFLLASIPHIPWLKSFFESRFNQYLGRLSFSLYLVHGPVLWTLSDRVYLALGWERENNIEGLLGWMNLYPIKRSGVFGLELAFLLPHILLLPVTFYSAELTEKLFDEPSIRFPQWLYRKTLAPRS</sequence>
<feature type="transmembrane region" description="Helical" evidence="1">
    <location>
        <begin position="435"/>
        <end position="456"/>
    </location>
</feature>
<keyword evidence="4" id="KW-1185">Reference proteome</keyword>
<dbReference type="Pfam" id="PF01757">
    <property type="entry name" value="Acyl_transf_3"/>
    <property type="match status" value="1"/>
</dbReference>
<feature type="transmembrane region" description="Helical" evidence="1">
    <location>
        <begin position="117"/>
        <end position="138"/>
    </location>
</feature>
<reference evidence="4" key="2">
    <citation type="submission" date="2015-01" db="EMBL/GenBank/DDBJ databases">
        <title>Evolutionary Origins and Diversification of the Mycorrhizal Mutualists.</title>
        <authorList>
            <consortium name="DOE Joint Genome Institute"/>
            <consortium name="Mycorrhizal Genomics Consortium"/>
            <person name="Kohler A."/>
            <person name="Kuo A."/>
            <person name="Nagy L.G."/>
            <person name="Floudas D."/>
            <person name="Copeland A."/>
            <person name="Barry K.W."/>
            <person name="Cichocki N."/>
            <person name="Veneault-Fourrey C."/>
            <person name="LaButti K."/>
            <person name="Lindquist E.A."/>
            <person name="Lipzen A."/>
            <person name="Lundell T."/>
            <person name="Morin E."/>
            <person name="Murat C."/>
            <person name="Riley R."/>
            <person name="Ohm R."/>
            <person name="Sun H."/>
            <person name="Tunlid A."/>
            <person name="Henrissat B."/>
            <person name="Grigoriev I.V."/>
            <person name="Hibbett D.S."/>
            <person name="Martin F."/>
        </authorList>
    </citation>
    <scope>NUCLEOTIDE SEQUENCE [LARGE SCALE GENOMIC DNA]</scope>
    <source>
        <strain evidence="4">Zn</strain>
    </source>
</reference>
<proteinExistence type="predicted"/>
<evidence type="ECO:0000256" key="1">
    <source>
        <dbReference type="SAM" id="Phobius"/>
    </source>
</evidence>
<gene>
    <name evidence="3" type="ORF">OIDMADRAFT_132448</name>
</gene>
<evidence type="ECO:0000313" key="4">
    <source>
        <dbReference type="Proteomes" id="UP000054321"/>
    </source>
</evidence>